<dbReference type="EMBL" id="JACVVK020000190">
    <property type="protein sequence ID" value="KAK7485740.1"/>
    <property type="molecule type" value="Genomic_DNA"/>
</dbReference>
<evidence type="ECO:0000256" key="3">
    <source>
        <dbReference type="ARBA" id="ARBA00022692"/>
    </source>
</evidence>
<evidence type="ECO:0000256" key="2">
    <source>
        <dbReference type="ARBA" id="ARBA00022448"/>
    </source>
</evidence>
<dbReference type="PANTHER" id="PTHR43385:SF1">
    <property type="entry name" value="RIBOFLAVIN TRANSPORTER RIBJ"/>
    <property type="match status" value="1"/>
</dbReference>
<evidence type="ECO:0000256" key="4">
    <source>
        <dbReference type="ARBA" id="ARBA00022989"/>
    </source>
</evidence>
<evidence type="ECO:0000256" key="6">
    <source>
        <dbReference type="SAM" id="MobiDB-lite"/>
    </source>
</evidence>
<evidence type="ECO:0000256" key="5">
    <source>
        <dbReference type="ARBA" id="ARBA00023136"/>
    </source>
</evidence>
<dbReference type="Gene3D" id="1.20.1250.20">
    <property type="entry name" value="MFS general substrate transporter like domains"/>
    <property type="match status" value="2"/>
</dbReference>
<keyword evidence="4 7" id="KW-1133">Transmembrane helix</keyword>
<proteinExistence type="predicted"/>
<name>A0ABD0KFH6_9CAEN</name>
<sequence length="487" mass="53521">MAVTIQGGIVIAACVMVHLTLGTIFTFGNLNPYITSYIRKHATPSDLDYSTSVWINSLAAMFQGVSMYFGGVVERRLNNPRITVLMGAWFQSFGIFLTYFTVQHSFALTMLTYGVMFGLGIGFAYAIPLGVAMRIQTAYVNPHNLTPDITDKGEKYFSQDEVLDRVPKLFLLLGGCYAIMQFIGCMVLRYPPGYQPPGSEPKPTAKVELNDVKVSSVRDGAKEEGVQHDYENVPNDADKGADNDVHSAAEAGTKREDETEKPPATDEVVITNHLADEIAQAGESPTPPLTPPPIVGNLTAKQMLRCGRFYILWCMFLAIGQGINFVGALYKAYGQTFIDNDRFLAWVGTLSAVCNASGRIFWGFIADRFSFPVSFMCFFTSFTVLMLTLRLTSLGGQWMFLVWVGLLFFSFSGSFSVMPTACARLFGTKHYSSNYGLVFSSQVITAALSAVLTSQLKNAIGWNGMFCMVAGFSLLSFILTVVGFRKV</sequence>
<feature type="region of interest" description="Disordered" evidence="6">
    <location>
        <begin position="216"/>
        <end position="265"/>
    </location>
</feature>
<feature type="transmembrane region" description="Helical" evidence="7">
    <location>
        <begin position="82"/>
        <end position="100"/>
    </location>
</feature>
<evidence type="ECO:0000313" key="9">
    <source>
        <dbReference type="Proteomes" id="UP001519460"/>
    </source>
</evidence>
<feature type="transmembrane region" description="Helical" evidence="7">
    <location>
        <begin position="310"/>
        <end position="331"/>
    </location>
</feature>
<dbReference type="PANTHER" id="PTHR43385">
    <property type="entry name" value="RIBOFLAVIN TRANSPORTER RIBJ"/>
    <property type="match status" value="1"/>
</dbReference>
<keyword evidence="2" id="KW-0813">Transport</keyword>
<dbReference type="InterPro" id="IPR052983">
    <property type="entry name" value="MFS_Riboflavin_Transporter"/>
</dbReference>
<feature type="transmembrane region" description="Helical" evidence="7">
    <location>
        <begin position="400"/>
        <end position="423"/>
    </location>
</feature>
<feature type="transmembrane region" description="Helical" evidence="7">
    <location>
        <begin position="435"/>
        <end position="454"/>
    </location>
</feature>
<evidence type="ECO:0000256" key="7">
    <source>
        <dbReference type="SAM" id="Phobius"/>
    </source>
</evidence>
<dbReference type="SUPFAM" id="SSF103473">
    <property type="entry name" value="MFS general substrate transporter"/>
    <property type="match status" value="2"/>
</dbReference>
<dbReference type="GO" id="GO:0016020">
    <property type="term" value="C:membrane"/>
    <property type="evidence" value="ECO:0007669"/>
    <property type="project" value="UniProtKB-SubCell"/>
</dbReference>
<gene>
    <name evidence="8" type="ORF">BaRGS_00023041</name>
</gene>
<feature type="transmembrane region" description="Helical" evidence="7">
    <location>
        <begin position="343"/>
        <end position="362"/>
    </location>
</feature>
<comment type="caution">
    <text evidence="8">The sequence shown here is derived from an EMBL/GenBank/DDBJ whole genome shotgun (WGS) entry which is preliminary data.</text>
</comment>
<reference evidence="8 9" key="1">
    <citation type="journal article" date="2023" name="Sci. Data">
        <title>Genome assembly of the Korean intertidal mud-creeper Batillaria attramentaria.</title>
        <authorList>
            <person name="Patra A.K."/>
            <person name="Ho P.T."/>
            <person name="Jun S."/>
            <person name="Lee S.J."/>
            <person name="Kim Y."/>
            <person name="Won Y.J."/>
        </authorList>
    </citation>
    <scope>NUCLEOTIDE SEQUENCE [LARGE SCALE GENOMIC DNA]</scope>
    <source>
        <strain evidence="8">Wonlab-2016</strain>
    </source>
</reference>
<evidence type="ECO:0000256" key="1">
    <source>
        <dbReference type="ARBA" id="ARBA00004141"/>
    </source>
</evidence>
<organism evidence="8 9">
    <name type="scientific">Batillaria attramentaria</name>
    <dbReference type="NCBI Taxonomy" id="370345"/>
    <lineage>
        <taxon>Eukaryota</taxon>
        <taxon>Metazoa</taxon>
        <taxon>Spiralia</taxon>
        <taxon>Lophotrochozoa</taxon>
        <taxon>Mollusca</taxon>
        <taxon>Gastropoda</taxon>
        <taxon>Caenogastropoda</taxon>
        <taxon>Sorbeoconcha</taxon>
        <taxon>Cerithioidea</taxon>
        <taxon>Batillariidae</taxon>
        <taxon>Batillaria</taxon>
    </lineage>
</organism>
<evidence type="ECO:0000313" key="8">
    <source>
        <dbReference type="EMBL" id="KAK7485740.1"/>
    </source>
</evidence>
<feature type="transmembrane region" description="Helical" evidence="7">
    <location>
        <begin position="106"/>
        <end position="127"/>
    </location>
</feature>
<dbReference type="Proteomes" id="UP001519460">
    <property type="component" value="Unassembled WGS sequence"/>
</dbReference>
<feature type="transmembrane region" description="Helical" evidence="7">
    <location>
        <begin position="460"/>
        <end position="484"/>
    </location>
</feature>
<feature type="transmembrane region" description="Helical" evidence="7">
    <location>
        <begin position="53"/>
        <end position="70"/>
    </location>
</feature>
<protein>
    <submittedName>
        <fullName evidence="8">Uncharacterized protein</fullName>
    </submittedName>
</protein>
<keyword evidence="5 7" id="KW-0472">Membrane</keyword>
<dbReference type="InterPro" id="IPR011701">
    <property type="entry name" value="MFS"/>
</dbReference>
<feature type="transmembrane region" description="Helical" evidence="7">
    <location>
        <begin position="369"/>
        <end position="388"/>
    </location>
</feature>
<feature type="transmembrane region" description="Helical" evidence="7">
    <location>
        <begin position="7"/>
        <end position="27"/>
    </location>
</feature>
<comment type="subcellular location">
    <subcellularLocation>
        <location evidence="1">Membrane</location>
        <topology evidence="1">Multi-pass membrane protein</topology>
    </subcellularLocation>
</comment>
<dbReference type="AlphaFoldDB" id="A0ABD0KFH6"/>
<keyword evidence="3 7" id="KW-0812">Transmembrane</keyword>
<keyword evidence="9" id="KW-1185">Reference proteome</keyword>
<accession>A0ABD0KFH6</accession>
<feature type="compositionally biased region" description="Basic and acidic residues" evidence="6">
    <location>
        <begin position="219"/>
        <end position="264"/>
    </location>
</feature>
<dbReference type="InterPro" id="IPR036259">
    <property type="entry name" value="MFS_trans_sf"/>
</dbReference>
<dbReference type="Pfam" id="PF07690">
    <property type="entry name" value="MFS_1"/>
    <property type="match status" value="1"/>
</dbReference>